<reference evidence="10" key="1">
    <citation type="submission" date="2020-07" db="EMBL/GenBank/DDBJ databases">
        <title>Huge and variable diversity of episymbiotic CPR bacteria and DPANN archaea in groundwater ecosystems.</title>
        <authorList>
            <person name="He C.Y."/>
            <person name="Keren R."/>
            <person name="Whittaker M."/>
            <person name="Farag I.F."/>
            <person name="Doudna J."/>
            <person name="Cate J.H.D."/>
            <person name="Banfield J.F."/>
        </authorList>
    </citation>
    <scope>NUCLEOTIDE SEQUENCE</scope>
    <source>
        <strain evidence="10">NC_groundwater_1664_Pr3_B-0.1um_52_9</strain>
    </source>
</reference>
<evidence type="ECO:0000256" key="4">
    <source>
        <dbReference type="ARBA" id="ARBA00022692"/>
    </source>
</evidence>
<dbReference type="Pfam" id="PF02653">
    <property type="entry name" value="BPD_transp_2"/>
    <property type="match status" value="1"/>
</dbReference>
<evidence type="ECO:0000256" key="5">
    <source>
        <dbReference type="ARBA" id="ARBA00022970"/>
    </source>
</evidence>
<dbReference type="InterPro" id="IPR001851">
    <property type="entry name" value="ABC_transp_permease"/>
</dbReference>
<evidence type="ECO:0000256" key="2">
    <source>
        <dbReference type="ARBA" id="ARBA00022448"/>
    </source>
</evidence>
<dbReference type="PANTHER" id="PTHR11795:SF442">
    <property type="entry name" value="ABC TRANSPORTER ATP-BINDING PROTEIN"/>
    <property type="match status" value="1"/>
</dbReference>
<keyword evidence="3" id="KW-1003">Cell membrane</keyword>
<dbReference type="CDD" id="cd06582">
    <property type="entry name" value="TM_PBP1_LivH_like"/>
    <property type="match status" value="1"/>
</dbReference>
<comment type="caution">
    <text evidence="10">The sequence shown here is derived from an EMBL/GenBank/DDBJ whole genome shotgun (WGS) entry which is preliminary data.</text>
</comment>
<keyword evidence="7 9" id="KW-0472">Membrane</keyword>
<dbReference type="AlphaFoldDB" id="A0A9D6V6F9"/>
<keyword evidence="6 9" id="KW-1133">Transmembrane helix</keyword>
<dbReference type="Proteomes" id="UP000807825">
    <property type="component" value="Unassembled WGS sequence"/>
</dbReference>
<feature type="transmembrane region" description="Helical" evidence="9">
    <location>
        <begin position="225"/>
        <end position="253"/>
    </location>
</feature>
<evidence type="ECO:0000256" key="9">
    <source>
        <dbReference type="SAM" id="Phobius"/>
    </source>
</evidence>
<evidence type="ECO:0000313" key="10">
    <source>
        <dbReference type="EMBL" id="MBI5251470.1"/>
    </source>
</evidence>
<accession>A0A9D6V6F9</accession>
<dbReference type="PANTHER" id="PTHR11795">
    <property type="entry name" value="BRANCHED-CHAIN AMINO ACID TRANSPORT SYSTEM PERMEASE PROTEIN LIVH"/>
    <property type="match status" value="1"/>
</dbReference>
<dbReference type="InterPro" id="IPR052157">
    <property type="entry name" value="BCAA_transport_permease"/>
</dbReference>
<organism evidence="10 11">
    <name type="scientific">Desulfomonile tiedjei</name>
    <dbReference type="NCBI Taxonomy" id="2358"/>
    <lineage>
        <taxon>Bacteria</taxon>
        <taxon>Pseudomonadati</taxon>
        <taxon>Thermodesulfobacteriota</taxon>
        <taxon>Desulfomonilia</taxon>
        <taxon>Desulfomonilales</taxon>
        <taxon>Desulfomonilaceae</taxon>
        <taxon>Desulfomonile</taxon>
    </lineage>
</organism>
<proteinExistence type="inferred from homology"/>
<keyword evidence="2" id="KW-0813">Transport</keyword>
<dbReference type="EMBL" id="JACRDE010000484">
    <property type="protein sequence ID" value="MBI5251470.1"/>
    <property type="molecule type" value="Genomic_DNA"/>
</dbReference>
<dbReference type="GO" id="GO:0022857">
    <property type="term" value="F:transmembrane transporter activity"/>
    <property type="evidence" value="ECO:0007669"/>
    <property type="project" value="InterPro"/>
</dbReference>
<comment type="similarity">
    <text evidence="8">Belongs to the binding-protein-dependent transport system permease family. LivHM subfamily.</text>
</comment>
<evidence type="ECO:0000256" key="1">
    <source>
        <dbReference type="ARBA" id="ARBA00004651"/>
    </source>
</evidence>
<evidence type="ECO:0000256" key="3">
    <source>
        <dbReference type="ARBA" id="ARBA00022475"/>
    </source>
</evidence>
<evidence type="ECO:0000313" key="11">
    <source>
        <dbReference type="Proteomes" id="UP000807825"/>
    </source>
</evidence>
<keyword evidence="5" id="KW-0029">Amino-acid transport</keyword>
<feature type="transmembrane region" description="Helical" evidence="9">
    <location>
        <begin position="192"/>
        <end position="213"/>
    </location>
</feature>
<evidence type="ECO:0000256" key="7">
    <source>
        <dbReference type="ARBA" id="ARBA00023136"/>
    </source>
</evidence>
<keyword evidence="4 9" id="KW-0812">Transmembrane</keyword>
<evidence type="ECO:0000256" key="8">
    <source>
        <dbReference type="ARBA" id="ARBA00037998"/>
    </source>
</evidence>
<feature type="transmembrane region" description="Helical" evidence="9">
    <location>
        <begin position="12"/>
        <end position="33"/>
    </location>
</feature>
<comment type="subcellular location">
    <subcellularLocation>
        <location evidence="1">Cell membrane</location>
        <topology evidence="1">Multi-pass membrane protein</topology>
    </subcellularLocation>
</comment>
<evidence type="ECO:0000256" key="6">
    <source>
        <dbReference type="ARBA" id="ARBA00022989"/>
    </source>
</evidence>
<protein>
    <submittedName>
        <fullName evidence="10">Branched-chain amino acid ABC transporter permease</fullName>
    </submittedName>
</protein>
<gene>
    <name evidence="10" type="ORF">HY912_18430</name>
</gene>
<dbReference type="GO" id="GO:0006865">
    <property type="term" value="P:amino acid transport"/>
    <property type="evidence" value="ECO:0007669"/>
    <property type="project" value="UniProtKB-KW"/>
</dbReference>
<sequence>MELFINQVFSGLVRSALYFLVTSGLTLLFGVVGTLNMAHFSLYMIASYLTWTFHTMLRGFEFSFWSAFILASAGMCILGWIIERLVMRHIYERELGDQLLITFAMVYILDDVTKIIWGSNPLFVARPAILTGVISWGGISLPASDIFVLLLGLVSGLGTWYLLARTRTGRILRAAYSHKEMLPALGIPIHRIYTGIFVLSVLLASIAGSAWTLMGMVDLGQAHTLLIEAFCVMVIGGMGSFVGTAVSAVICGLTYSFAILYVPKIATLLIFVLTGIILVFRPWGLMGTSGRLH</sequence>
<feature type="transmembrane region" description="Helical" evidence="9">
    <location>
        <begin position="63"/>
        <end position="87"/>
    </location>
</feature>
<dbReference type="GO" id="GO:0005886">
    <property type="term" value="C:plasma membrane"/>
    <property type="evidence" value="ECO:0007669"/>
    <property type="project" value="UniProtKB-SubCell"/>
</dbReference>
<feature type="transmembrane region" description="Helical" evidence="9">
    <location>
        <begin position="265"/>
        <end position="283"/>
    </location>
</feature>
<feature type="transmembrane region" description="Helical" evidence="9">
    <location>
        <begin position="146"/>
        <end position="163"/>
    </location>
</feature>
<name>A0A9D6V6F9_9BACT</name>